<organism evidence="7 8">
    <name type="scientific">Fermentimicrarchaeum limneticum</name>
    <dbReference type="NCBI Taxonomy" id="2795018"/>
    <lineage>
        <taxon>Archaea</taxon>
        <taxon>Candidatus Micrarchaeota</taxon>
        <taxon>Candidatus Fermentimicrarchaeales</taxon>
        <taxon>Candidatus Fermentimicrarchaeaceae</taxon>
        <taxon>Candidatus Fermentimicrarchaeum</taxon>
    </lineage>
</organism>
<dbReference type="EMBL" id="CP058998">
    <property type="protein sequence ID" value="QLJ53247.1"/>
    <property type="molecule type" value="Genomic_DNA"/>
</dbReference>
<dbReference type="GO" id="GO:0004642">
    <property type="term" value="F:phosphoribosylformylglycinamidine synthase activity"/>
    <property type="evidence" value="ECO:0007669"/>
    <property type="project" value="UniProtKB-UniRule"/>
</dbReference>
<dbReference type="Pfam" id="PF02700">
    <property type="entry name" value="PurS"/>
    <property type="match status" value="1"/>
</dbReference>
<dbReference type="HAMAP" id="MF_01926">
    <property type="entry name" value="PurS"/>
    <property type="match status" value="1"/>
</dbReference>
<dbReference type="PANTHER" id="PTHR34696">
    <property type="entry name" value="PHOSPHORIBOSYLFORMYLGLYCINAMIDINE SYNTHASE SUBUNIT PURS"/>
    <property type="match status" value="1"/>
</dbReference>
<evidence type="ECO:0000256" key="5">
    <source>
        <dbReference type="ARBA" id="ARBA00022840"/>
    </source>
</evidence>
<name>A0A7D5XQ72_FERL1</name>
<dbReference type="EC" id="6.3.5.3" evidence="6"/>
<comment type="pathway">
    <text evidence="6">Purine metabolism; IMP biosynthesis via de novo pathway; 5-amino-1-(5-phospho-D-ribosyl)imidazole from N(2)-formyl-N(1)-(5-phospho-D-ribosyl)glycinamide: step 1/2.</text>
</comment>
<dbReference type="SUPFAM" id="SSF82697">
    <property type="entry name" value="PurS-like"/>
    <property type="match status" value="1"/>
</dbReference>
<comment type="function">
    <text evidence="6">Part of the phosphoribosylformylglycinamidine synthase complex involved in the purines biosynthetic pathway. Catalyzes the ATP-dependent conversion of formylglycinamide ribonucleotide (FGAR) and glutamine to yield formylglycinamidine ribonucleotide (FGAM) and glutamate. The FGAM synthase complex is composed of three subunits. PurQ produces an ammonia molecule by converting glutamine to glutamate. PurL transfers the ammonia molecule to FGAR to form FGAM in an ATP-dependent manner. PurS interacts with PurQ and PurL and is thought to assist in the transfer of the ammonia molecule from PurQ to PurL.</text>
</comment>
<keyword evidence="1 6" id="KW-0963">Cytoplasm</keyword>
<reference evidence="8" key="1">
    <citation type="submission" date="2020-07" db="EMBL/GenBank/DDBJ databases">
        <title>Metabolic diversity and evolutionary history of the archaeal phylum ###Micrarchaeota### uncovered from a freshwater lake metagenome.</title>
        <authorList>
            <person name="Kadnikov V.V."/>
            <person name="Savvichev A.S."/>
            <person name="Mardanov A.V."/>
            <person name="Beletsky A.V."/>
            <person name="Chupakov A.V."/>
            <person name="Kokryatskaya N.M."/>
            <person name="Pimenov N.V."/>
            <person name="Ravin N.V."/>
        </authorList>
    </citation>
    <scope>NUCLEOTIDE SEQUENCE [LARGE SCALE GENOMIC DNA]</scope>
</reference>
<evidence type="ECO:0000313" key="7">
    <source>
        <dbReference type="EMBL" id="QLJ53247.1"/>
    </source>
</evidence>
<keyword evidence="4 6" id="KW-0658">Purine biosynthesis</keyword>
<keyword evidence="3 6" id="KW-0547">Nucleotide-binding</keyword>
<comment type="subunit">
    <text evidence="6">Part of the FGAM synthase complex composed of 1 PurL, 1 PurQ and 2 PurS subunits.</text>
</comment>
<dbReference type="GO" id="GO:0005737">
    <property type="term" value="C:cytoplasm"/>
    <property type="evidence" value="ECO:0007669"/>
    <property type="project" value="UniProtKB-SubCell"/>
</dbReference>
<dbReference type="NCBIfam" id="TIGR00302">
    <property type="entry name" value="phosphoribosylformylglycinamidine synthase subunit PurS"/>
    <property type="match status" value="1"/>
</dbReference>
<sequence>MAKYKVEVTYKPGVLDPEGKSTLGALKTLGFNVSDVKSLKAYIIECQCDEKKVDEMCRKLLSNPIIQNYSIHKL</sequence>
<dbReference type="InterPro" id="IPR003850">
    <property type="entry name" value="PurS"/>
</dbReference>
<evidence type="ECO:0000313" key="8">
    <source>
        <dbReference type="Proteomes" id="UP000510821"/>
    </source>
</evidence>
<evidence type="ECO:0000256" key="1">
    <source>
        <dbReference type="ARBA" id="ARBA00022490"/>
    </source>
</evidence>
<gene>
    <name evidence="6" type="primary">purS</name>
    <name evidence="7" type="ORF">Sv326_1072</name>
</gene>
<protein>
    <recommendedName>
        <fullName evidence="6">Phosphoribosylformylglycinamidine synthase subunit PurS</fullName>
        <shortName evidence="6">FGAM synthase</shortName>
        <ecNumber evidence="6">6.3.5.3</ecNumber>
    </recommendedName>
    <alternativeName>
        <fullName evidence="6">Formylglycinamide ribonucleotide amidotransferase subunit III</fullName>
        <shortName evidence="6">FGAR amidotransferase III</shortName>
        <shortName evidence="6">FGAR-AT III</shortName>
    </alternativeName>
    <alternativeName>
        <fullName evidence="6">Phosphoribosylformylglycinamidine synthase subunit III</fullName>
    </alternativeName>
</protein>
<dbReference type="AlphaFoldDB" id="A0A7D5XQ72"/>
<proteinExistence type="inferred from homology"/>
<evidence type="ECO:0000256" key="4">
    <source>
        <dbReference type="ARBA" id="ARBA00022755"/>
    </source>
</evidence>
<dbReference type="GO" id="GO:0006189">
    <property type="term" value="P:'de novo' IMP biosynthetic process"/>
    <property type="evidence" value="ECO:0007669"/>
    <property type="project" value="UniProtKB-UniRule"/>
</dbReference>
<comment type="catalytic activity">
    <reaction evidence="6">
        <text>N(2)-formyl-N(1)-(5-phospho-beta-D-ribosyl)glycinamide + L-glutamine + ATP + H2O = 2-formamido-N(1)-(5-O-phospho-beta-D-ribosyl)acetamidine + L-glutamate + ADP + phosphate + H(+)</text>
        <dbReference type="Rhea" id="RHEA:17129"/>
        <dbReference type="ChEBI" id="CHEBI:15377"/>
        <dbReference type="ChEBI" id="CHEBI:15378"/>
        <dbReference type="ChEBI" id="CHEBI:29985"/>
        <dbReference type="ChEBI" id="CHEBI:30616"/>
        <dbReference type="ChEBI" id="CHEBI:43474"/>
        <dbReference type="ChEBI" id="CHEBI:58359"/>
        <dbReference type="ChEBI" id="CHEBI:147286"/>
        <dbReference type="ChEBI" id="CHEBI:147287"/>
        <dbReference type="ChEBI" id="CHEBI:456216"/>
        <dbReference type="EC" id="6.3.5.3"/>
    </reaction>
</comment>
<dbReference type="Proteomes" id="UP000510821">
    <property type="component" value="Chromosome"/>
</dbReference>
<comment type="subcellular location">
    <subcellularLocation>
        <location evidence="6">Cytoplasm</location>
    </subcellularLocation>
</comment>
<dbReference type="GO" id="GO:0005524">
    <property type="term" value="F:ATP binding"/>
    <property type="evidence" value="ECO:0007669"/>
    <property type="project" value="UniProtKB-UniRule"/>
</dbReference>
<keyword evidence="5 6" id="KW-0067">ATP-binding</keyword>
<dbReference type="PANTHER" id="PTHR34696:SF1">
    <property type="entry name" value="PHOSPHORIBOSYLFORMYLGLYCINAMIDINE SYNTHASE SUBUNIT PURS"/>
    <property type="match status" value="1"/>
</dbReference>
<dbReference type="UniPathway" id="UPA00074">
    <property type="reaction ID" value="UER00128"/>
</dbReference>
<accession>A0A7D5XQ72</accession>
<dbReference type="Gene3D" id="3.30.1280.10">
    <property type="entry name" value="Phosphoribosylformylglycinamidine synthase subunit PurS"/>
    <property type="match status" value="1"/>
</dbReference>
<evidence type="ECO:0000256" key="2">
    <source>
        <dbReference type="ARBA" id="ARBA00022598"/>
    </source>
</evidence>
<keyword evidence="2 6" id="KW-0436">Ligase</keyword>
<dbReference type="KEGG" id="flt:Sv326_1072"/>
<evidence type="ECO:0000256" key="6">
    <source>
        <dbReference type="HAMAP-Rule" id="MF_01926"/>
    </source>
</evidence>
<dbReference type="InterPro" id="IPR036604">
    <property type="entry name" value="PurS-like_sf"/>
</dbReference>
<comment type="similarity">
    <text evidence="6">Belongs to the PurS family.</text>
</comment>
<evidence type="ECO:0000256" key="3">
    <source>
        <dbReference type="ARBA" id="ARBA00022741"/>
    </source>
</evidence>